<sequence>PKIRFHDLRHTAASLMLNNGVPPIVVSKILGHSKPSTTLDVYGHLYVEMQTEAAKIMDDLVTPIPIEMGKIGSQNVVVGENVTHSKHELHRDCTD</sequence>
<gene>
    <name evidence="3" type="ORF">S03H2_25156</name>
</gene>
<reference evidence="3" key="1">
    <citation type="journal article" date="2014" name="Front. Microbiol.">
        <title>High frequency of phylogenetically diverse reductive dehalogenase-homologous genes in deep subseafloor sedimentary metagenomes.</title>
        <authorList>
            <person name="Kawai M."/>
            <person name="Futagami T."/>
            <person name="Toyoda A."/>
            <person name="Takaki Y."/>
            <person name="Nishi S."/>
            <person name="Hori S."/>
            <person name="Arai W."/>
            <person name="Tsubouchi T."/>
            <person name="Morono Y."/>
            <person name="Uchiyama I."/>
            <person name="Ito T."/>
            <person name="Fujiyama A."/>
            <person name="Inagaki F."/>
            <person name="Takami H."/>
        </authorList>
    </citation>
    <scope>NUCLEOTIDE SEQUENCE</scope>
    <source>
        <strain evidence="3">Expedition CK06-06</strain>
    </source>
</reference>
<dbReference type="GO" id="GO:0015074">
    <property type="term" value="P:DNA integration"/>
    <property type="evidence" value="ECO:0007669"/>
    <property type="project" value="InterPro"/>
</dbReference>
<dbReference type="InterPro" id="IPR013762">
    <property type="entry name" value="Integrase-like_cat_sf"/>
</dbReference>
<keyword evidence="1" id="KW-0233">DNA recombination</keyword>
<dbReference type="InterPro" id="IPR002104">
    <property type="entry name" value="Integrase_catalytic"/>
</dbReference>
<protein>
    <recommendedName>
        <fullName evidence="2">Tyr recombinase domain-containing protein</fullName>
    </recommendedName>
</protein>
<dbReference type="EMBL" id="BARU01014158">
    <property type="protein sequence ID" value="GAH31513.1"/>
    <property type="molecule type" value="Genomic_DNA"/>
</dbReference>
<dbReference type="InterPro" id="IPR011010">
    <property type="entry name" value="DNA_brk_join_enz"/>
</dbReference>
<dbReference type="Pfam" id="PF00589">
    <property type="entry name" value="Phage_integrase"/>
    <property type="match status" value="1"/>
</dbReference>
<proteinExistence type="predicted"/>
<feature type="domain" description="Tyr recombinase" evidence="2">
    <location>
        <begin position="1"/>
        <end position="55"/>
    </location>
</feature>
<dbReference type="SUPFAM" id="SSF56349">
    <property type="entry name" value="DNA breaking-rejoining enzymes"/>
    <property type="match status" value="1"/>
</dbReference>
<evidence type="ECO:0000313" key="3">
    <source>
        <dbReference type="EMBL" id="GAH31513.1"/>
    </source>
</evidence>
<dbReference type="GO" id="GO:0006310">
    <property type="term" value="P:DNA recombination"/>
    <property type="evidence" value="ECO:0007669"/>
    <property type="project" value="UniProtKB-KW"/>
</dbReference>
<organism evidence="3">
    <name type="scientific">marine sediment metagenome</name>
    <dbReference type="NCBI Taxonomy" id="412755"/>
    <lineage>
        <taxon>unclassified sequences</taxon>
        <taxon>metagenomes</taxon>
        <taxon>ecological metagenomes</taxon>
    </lineage>
</organism>
<evidence type="ECO:0000259" key="2">
    <source>
        <dbReference type="PROSITE" id="PS51898"/>
    </source>
</evidence>
<evidence type="ECO:0000256" key="1">
    <source>
        <dbReference type="ARBA" id="ARBA00023172"/>
    </source>
</evidence>
<dbReference type="AlphaFoldDB" id="X1GES8"/>
<dbReference type="GO" id="GO:0003677">
    <property type="term" value="F:DNA binding"/>
    <property type="evidence" value="ECO:0007669"/>
    <property type="project" value="InterPro"/>
</dbReference>
<dbReference type="Gene3D" id="1.10.443.10">
    <property type="entry name" value="Intergrase catalytic core"/>
    <property type="match status" value="1"/>
</dbReference>
<comment type="caution">
    <text evidence="3">The sequence shown here is derived from an EMBL/GenBank/DDBJ whole genome shotgun (WGS) entry which is preliminary data.</text>
</comment>
<dbReference type="PROSITE" id="PS51898">
    <property type="entry name" value="TYR_RECOMBINASE"/>
    <property type="match status" value="1"/>
</dbReference>
<feature type="non-terminal residue" evidence="3">
    <location>
        <position position="1"/>
    </location>
</feature>
<name>X1GES8_9ZZZZ</name>
<accession>X1GES8</accession>